<dbReference type="Gene3D" id="1.10.287.1040">
    <property type="entry name" value="Exonuclease VII, small subunit"/>
    <property type="match status" value="1"/>
</dbReference>
<keyword evidence="3 6" id="KW-0540">Nuclease</keyword>
<comment type="similarity">
    <text evidence="1 6">Belongs to the XseB family.</text>
</comment>
<proteinExistence type="inferred from homology"/>
<evidence type="ECO:0000256" key="4">
    <source>
        <dbReference type="ARBA" id="ARBA00022801"/>
    </source>
</evidence>
<evidence type="ECO:0000256" key="2">
    <source>
        <dbReference type="ARBA" id="ARBA00022490"/>
    </source>
</evidence>
<accession>A0A9E8HJI1</accession>
<dbReference type="RefSeq" id="WP_251809974.1">
    <property type="nucleotide sequence ID" value="NZ_CP101527.1"/>
</dbReference>
<dbReference type="KEGG" id="asem:NNL22_12385"/>
<dbReference type="GO" id="GO:0009318">
    <property type="term" value="C:exodeoxyribonuclease VII complex"/>
    <property type="evidence" value="ECO:0007669"/>
    <property type="project" value="UniProtKB-UniRule"/>
</dbReference>
<dbReference type="GO" id="GO:0005829">
    <property type="term" value="C:cytosol"/>
    <property type="evidence" value="ECO:0007669"/>
    <property type="project" value="TreeGrafter"/>
</dbReference>
<keyword evidence="4 6" id="KW-0378">Hydrolase</keyword>
<dbReference type="NCBIfam" id="TIGR01280">
    <property type="entry name" value="xseB"/>
    <property type="match status" value="1"/>
</dbReference>
<comment type="catalytic activity">
    <reaction evidence="6">
        <text>Exonucleolytic cleavage in either 5'- to 3'- or 3'- to 5'-direction to yield nucleoside 5'-phosphates.</text>
        <dbReference type="EC" id="3.1.11.6"/>
    </reaction>
</comment>
<keyword evidence="2 6" id="KW-0963">Cytoplasm</keyword>
<evidence type="ECO:0000256" key="3">
    <source>
        <dbReference type="ARBA" id="ARBA00022722"/>
    </source>
</evidence>
<reference evidence="7" key="1">
    <citation type="submission" date="2022-07" db="EMBL/GenBank/DDBJ databases">
        <title>Alkalimarinus sp. nov., isolated from gut of a Alitta virens.</title>
        <authorList>
            <person name="Yang A.I."/>
            <person name="Shin N.-R."/>
        </authorList>
    </citation>
    <scope>NUCLEOTIDE SEQUENCE</scope>
    <source>
        <strain evidence="7">FA028</strain>
    </source>
</reference>
<protein>
    <recommendedName>
        <fullName evidence="6">Exodeoxyribonuclease 7 small subunit</fullName>
        <ecNumber evidence="6">3.1.11.6</ecNumber>
    </recommendedName>
    <alternativeName>
        <fullName evidence="6">Exodeoxyribonuclease VII small subunit</fullName>
        <shortName evidence="6">Exonuclease VII small subunit</shortName>
    </alternativeName>
</protein>
<gene>
    <name evidence="6" type="primary">xseB</name>
    <name evidence="7" type="ORF">NNL22_12385</name>
</gene>
<dbReference type="EMBL" id="CP101527">
    <property type="protein sequence ID" value="UZW73833.1"/>
    <property type="molecule type" value="Genomic_DNA"/>
</dbReference>
<dbReference type="PIRSF" id="PIRSF006488">
    <property type="entry name" value="Exonuc_VII_S"/>
    <property type="match status" value="1"/>
</dbReference>
<dbReference type="EC" id="3.1.11.6" evidence="6"/>
<evidence type="ECO:0000256" key="1">
    <source>
        <dbReference type="ARBA" id="ARBA00009998"/>
    </source>
</evidence>
<dbReference type="NCBIfam" id="NF002140">
    <property type="entry name" value="PRK00977.1-4"/>
    <property type="match status" value="1"/>
</dbReference>
<name>A0A9E8HJI1_9ALTE</name>
<evidence type="ECO:0000313" key="8">
    <source>
        <dbReference type="Proteomes" id="UP001164472"/>
    </source>
</evidence>
<dbReference type="InterPro" id="IPR003761">
    <property type="entry name" value="Exonuc_VII_S"/>
</dbReference>
<keyword evidence="5 6" id="KW-0269">Exonuclease</keyword>
<keyword evidence="8" id="KW-1185">Reference proteome</keyword>
<dbReference type="GO" id="GO:0006308">
    <property type="term" value="P:DNA catabolic process"/>
    <property type="evidence" value="ECO:0007669"/>
    <property type="project" value="UniProtKB-UniRule"/>
</dbReference>
<evidence type="ECO:0000256" key="6">
    <source>
        <dbReference type="HAMAP-Rule" id="MF_00337"/>
    </source>
</evidence>
<dbReference type="InterPro" id="IPR037004">
    <property type="entry name" value="Exonuc_VII_ssu_sf"/>
</dbReference>
<dbReference type="AlphaFoldDB" id="A0A9E8HJI1"/>
<dbReference type="Proteomes" id="UP001164472">
    <property type="component" value="Chromosome"/>
</dbReference>
<dbReference type="PANTHER" id="PTHR34137:SF1">
    <property type="entry name" value="EXODEOXYRIBONUCLEASE 7 SMALL SUBUNIT"/>
    <property type="match status" value="1"/>
</dbReference>
<dbReference type="SUPFAM" id="SSF116842">
    <property type="entry name" value="XseB-like"/>
    <property type="match status" value="1"/>
</dbReference>
<dbReference type="GO" id="GO:0008855">
    <property type="term" value="F:exodeoxyribonuclease VII activity"/>
    <property type="evidence" value="ECO:0007669"/>
    <property type="project" value="UniProtKB-UniRule"/>
</dbReference>
<evidence type="ECO:0000313" key="7">
    <source>
        <dbReference type="EMBL" id="UZW73833.1"/>
    </source>
</evidence>
<comment type="subcellular location">
    <subcellularLocation>
        <location evidence="6">Cytoplasm</location>
    </subcellularLocation>
</comment>
<dbReference type="HAMAP" id="MF_00337">
    <property type="entry name" value="Exonuc_7_S"/>
    <property type="match status" value="1"/>
</dbReference>
<comment type="subunit">
    <text evidence="6">Heterooligomer composed of large and small subunits.</text>
</comment>
<dbReference type="PANTHER" id="PTHR34137">
    <property type="entry name" value="EXODEOXYRIBONUCLEASE 7 SMALL SUBUNIT"/>
    <property type="match status" value="1"/>
</dbReference>
<organism evidence="7 8">
    <name type="scientific">Alkalimarinus sediminis</name>
    <dbReference type="NCBI Taxonomy" id="1632866"/>
    <lineage>
        <taxon>Bacteria</taxon>
        <taxon>Pseudomonadati</taxon>
        <taxon>Pseudomonadota</taxon>
        <taxon>Gammaproteobacteria</taxon>
        <taxon>Alteromonadales</taxon>
        <taxon>Alteromonadaceae</taxon>
        <taxon>Alkalimarinus</taxon>
    </lineage>
</organism>
<evidence type="ECO:0000256" key="5">
    <source>
        <dbReference type="ARBA" id="ARBA00022839"/>
    </source>
</evidence>
<dbReference type="Pfam" id="PF02609">
    <property type="entry name" value="Exonuc_VII_S"/>
    <property type="match status" value="1"/>
</dbReference>
<sequence length="87" mass="9878">MPEANRTAQKNEEAIDFEQSLRSLEEIVRKMEQGELTLEDSLEAFEEGVRLTRNCQTALQKAEQKVNILVKNSDGEFSPAEFNTTSD</sequence>
<comment type="function">
    <text evidence="6">Bidirectionally degrades single-stranded DNA into large acid-insoluble oligonucleotides, which are then degraded further into small acid-soluble oligonucleotides.</text>
</comment>